<keyword evidence="3 5" id="KW-0371">Homeobox</keyword>
<evidence type="ECO:0000259" key="8">
    <source>
        <dbReference type="PROSITE" id="PS50071"/>
    </source>
</evidence>
<comment type="caution">
    <text evidence="9">The sequence shown here is derived from an EMBL/GenBank/DDBJ whole genome shotgun (WGS) entry which is preliminary data.</text>
</comment>
<evidence type="ECO:0000256" key="6">
    <source>
        <dbReference type="RuleBase" id="RU000682"/>
    </source>
</evidence>
<dbReference type="SMART" id="SM00389">
    <property type="entry name" value="HOX"/>
    <property type="match status" value="1"/>
</dbReference>
<reference evidence="9 10" key="1">
    <citation type="submission" date="2024-11" db="EMBL/GenBank/DDBJ databases">
        <title>Chromosome-level genome assembly of the freshwater bivalve Anodonta woodiana.</title>
        <authorList>
            <person name="Chen X."/>
        </authorList>
    </citation>
    <scope>NUCLEOTIDE SEQUENCE [LARGE SCALE GENOMIC DNA]</scope>
    <source>
        <strain evidence="9">MN2024</strain>
        <tissue evidence="9">Gills</tissue>
    </source>
</reference>
<sequence length="352" mass="40039">MSRKMELPFDLANSLQRPKCETMKDEVKKLLSAYSIKSFKNDDKSSESEERSLNTVSDISKKKDTENIQGKIAEMKQDTRVDNDNYDKEVSTNCSQRNANTSHKDEKDDECQSSSKRLRVDTPPKCQSTSFFVADILDPIWHPWLTRTTTKDFSTDSDGDCDAEDSDSNLEIESCSDHDDSGQSFEVEENDECHSMDSKKGEDKSNEDKSLTESNKAHGKPRRARTAFTYEQLVALENKFKTTRYLSVCERLNLALALNLTETQVKIWFQNRRTKWKKQNPGMDVNSPTLPPSAGSLTSFGSAYPPGILYGQTLHPYLSNQNLSSALGLLKAHPAYFEQKHPMFYPYFSQAR</sequence>
<dbReference type="PRINTS" id="PR00024">
    <property type="entry name" value="HOMEOBOX"/>
</dbReference>
<evidence type="ECO:0000256" key="5">
    <source>
        <dbReference type="PROSITE-ProRule" id="PRU00108"/>
    </source>
</evidence>
<keyword evidence="10" id="KW-1185">Reference proteome</keyword>
<dbReference type="InterPro" id="IPR001356">
    <property type="entry name" value="HD"/>
</dbReference>
<feature type="compositionally biased region" description="Basic and acidic residues" evidence="7">
    <location>
        <begin position="39"/>
        <end position="52"/>
    </location>
</feature>
<dbReference type="SUPFAM" id="SSF46689">
    <property type="entry name" value="Homeodomain-like"/>
    <property type="match status" value="1"/>
</dbReference>
<dbReference type="InterPro" id="IPR009057">
    <property type="entry name" value="Homeodomain-like_sf"/>
</dbReference>
<feature type="region of interest" description="Disordered" evidence="7">
    <location>
        <begin position="38"/>
        <end position="125"/>
    </location>
</feature>
<evidence type="ECO:0000313" key="10">
    <source>
        <dbReference type="Proteomes" id="UP001634394"/>
    </source>
</evidence>
<feature type="region of interest" description="Disordered" evidence="7">
    <location>
        <begin position="152"/>
        <end position="223"/>
    </location>
</feature>
<evidence type="ECO:0000256" key="1">
    <source>
        <dbReference type="ARBA" id="ARBA00004123"/>
    </source>
</evidence>
<dbReference type="InterPro" id="IPR017970">
    <property type="entry name" value="Homeobox_CS"/>
</dbReference>
<dbReference type="GO" id="GO:0003677">
    <property type="term" value="F:DNA binding"/>
    <property type="evidence" value="ECO:0007669"/>
    <property type="project" value="UniProtKB-UniRule"/>
</dbReference>
<dbReference type="PROSITE" id="PS50071">
    <property type="entry name" value="HOMEOBOX_2"/>
    <property type="match status" value="1"/>
</dbReference>
<evidence type="ECO:0000256" key="7">
    <source>
        <dbReference type="SAM" id="MobiDB-lite"/>
    </source>
</evidence>
<protein>
    <recommendedName>
        <fullName evidence="8">Homeobox domain-containing protein</fullName>
    </recommendedName>
</protein>
<comment type="subcellular location">
    <subcellularLocation>
        <location evidence="1 5 6">Nucleus</location>
    </subcellularLocation>
</comment>
<dbReference type="PROSITE" id="PS00027">
    <property type="entry name" value="HOMEOBOX_1"/>
    <property type="match status" value="1"/>
</dbReference>
<dbReference type="AlphaFoldDB" id="A0ABD3VRT7"/>
<evidence type="ECO:0000256" key="4">
    <source>
        <dbReference type="ARBA" id="ARBA00023242"/>
    </source>
</evidence>
<feature type="compositionally biased region" description="Basic and acidic residues" evidence="7">
    <location>
        <begin position="73"/>
        <end position="90"/>
    </location>
</feature>
<organism evidence="9 10">
    <name type="scientific">Sinanodonta woodiana</name>
    <name type="common">Chinese pond mussel</name>
    <name type="synonym">Anodonta woodiana</name>
    <dbReference type="NCBI Taxonomy" id="1069815"/>
    <lineage>
        <taxon>Eukaryota</taxon>
        <taxon>Metazoa</taxon>
        <taxon>Spiralia</taxon>
        <taxon>Lophotrochozoa</taxon>
        <taxon>Mollusca</taxon>
        <taxon>Bivalvia</taxon>
        <taxon>Autobranchia</taxon>
        <taxon>Heteroconchia</taxon>
        <taxon>Palaeoheterodonta</taxon>
        <taxon>Unionida</taxon>
        <taxon>Unionoidea</taxon>
        <taxon>Unionidae</taxon>
        <taxon>Unioninae</taxon>
        <taxon>Sinanodonta</taxon>
    </lineage>
</organism>
<dbReference type="PANTHER" id="PTHR24340:SF37">
    <property type="entry name" value="HOMEOBOX PROTEIN SLOU"/>
    <property type="match status" value="1"/>
</dbReference>
<gene>
    <name evidence="9" type="ORF">ACJMK2_005986</name>
</gene>
<feature type="compositionally biased region" description="Acidic residues" evidence="7">
    <location>
        <begin position="155"/>
        <end position="170"/>
    </location>
</feature>
<dbReference type="GO" id="GO:0005634">
    <property type="term" value="C:nucleus"/>
    <property type="evidence" value="ECO:0007669"/>
    <property type="project" value="UniProtKB-SubCell"/>
</dbReference>
<name>A0ABD3VRT7_SINWO</name>
<dbReference type="EMBL" id="JBJQND010000010">
    <property type="protein sequence ID" value="KAL3864290.1"/>
    <property type="molecule type" value="Genomic_DNA"/>
</dbReference>
<dbReference type="PANTHER" id="PTHR24340">
    <property type="entry name" value="HOMEOBOX PROTEIN NKX"/>
    <property type="match status" value="1"/>
</dbReference>
<dbReference type="Gene3D" id="1.10.10.60">
    <property type="entry name" value="Homeodomain-like"/>
    <property type="match status" value="1"/>
</dbReference>
<keyword evidence="4 5" id="KW-0539">Nucleus</keyword>
<dbReference type="FunFam" id="1.10.10.60:FF:000836">
    <property type="match status" value="1"/>
</dbReference>
<evidence type="ECO:0000256" key="3">
    <source>
        <dbReference type="ARBA" id="ARBA00023155"/>
    </source>
</evidence>
<keyword evidence="2 5" id="KW-0238">DNA-binding</keyword>
<feature type="DNA-binding region" description="Homeobox" evidence="5">
    <location>
        <begin position="221"/>
        <end position="280"/>
    </location>
</feature>
<dbReference type="Proteomes" id="UP001634394">
    <property type="component" value="Unassembled WGS sequence"/>
</dbReference>
<evidence type="ECO:0000313" key="9">
    <source>
        <dbReference type="EMBL" id="KAL3864290.1"/>
    </source>
</evidence>
<dbReference type="InterPro" id="IPR050394">
    <property type="entry name" value="Homeobox_NK-like"/>
</dbReference>
<feature type="compositionally biased region" description="Polar residues" evidence="7">
    <location>
        <begin position="91"/>
        <end position="101"/>
    </location>
</feature>
<dbReference type="Pfam" id="PF00046">
    <property type="entry name" value="Homeodomain"/>
    <property type="match status" value="1"/>
</dbReference>
<dbReference type="CDD" id="cd00086">
    <property type="entry name" value="homeodomain"/>
    <property type="match status" value="1"/>
</dbReference>
<feature type="domain" description="Homeobox" evidence="8">
    <location>
        <begin position="219"/>
        <end position="279"/>
    </location>
</feature>
<feature type="compositionally biased region" description="Basic and acidic residues" evidence="7">
    <location>
        <begin position="192"/>
        <end position="211"/>
    </location>
</feature>
<dbReference type="InterPro" id="IPR020479">
    <property type="entry name" value="HD_metazoa"/>
</dbReference>
<accession>A0ABD3VRT7</accession>
<evidence type="ECO:0000256" key="2">
    <source>
        <dbReference type="ARBA" id="ARBA00023125"/>
    </source>
</evidence>
<proteinExistence type="predicted"/>